<gene>
    <name evidence="2" type="ORF">FB560_0249</name>
</gene>
<dbReference type="Proteomes" id="UP000317209">
    <property type="component" value="Unassembled WGS sequence"/>
</dbReference>
<keyword evidence="1" id="KW-0175">Coiled coil</keyword>
<protein>
    <submittedName>
        <fullName evidence="2">Uncharacterized protein</fullName>
    </submittedName>
</protein>
<dbReference type="AlphaFoldDB" id="A0A543BIH9"/>
<proteinExistence type="predicted"/>
<keyword evidence="3" id="KW-1185">Reference proteome</keyword>
<dbReference type="EMBL" id="VFOX01000001">
    <property type="protein sequence ID" value="TQL84659.1"/>
    <property type="molecule type" value="Genomic_DNA"/>
</dbReference>
<accession>A0A543BIH9</accession>
<evidence type="ECO:0000313" key="2">
    <source>
        <dbReference type="EMBL" id="TQL84659.1"/>
    </source>
</evidence>
<feature type="coiled-coil region" evidence="1">
    <location>
        <begin position="425"/>
        <end position="459"/>
    </location>
</feature>
<evidence type="ECO:0000313" key="3">
    <source>
        <dbReference type="Proteomes" id="UP000317209"/>
    </source>
</evidence>
<sequence>MPLPYQTVLRLPANANAVAIAEQEAERWLLSKASPEYRELVRSGEVFKAGVHAIGKDKTLTVVRADRDEDGSRRVRMRLVEKNPHGEWEASITAVDYPVGNRRRDALIIGAAKLGDAHGDWEADPPRLVKDFLARENVYDGEARVTAEPQISGVEEIQGVLAAITDRARSVSVIVAASLGSEYDSEFRGRLSRLTAKVVGVAAVYFITSDAVSSLNEHLGKSHSIEPGRIRTFLPLVDLHDQADARRHRVLGPATFANAIRGNGVASYLQSAFALETRTALLARPLPSDIRRGIEALDAESNRISHESRIGERVRVRLSSSPLQGEQASVESHTPPHLEADEATVDETLSAPVVASALPRGLREILDKLATLSSRWLKRDKTAPITPSAVDDLEEYLAVKTATAEEWFETASALEVELSTSTVDTETLRAERDDLDLELSVVEEESARLRRQIAHLRTKLVDAQLYDEAYGAPSAEPEWDVPQSLVELATVLRRDSEQRHPAFEVVEFCGDIRLVEDVQKRDPVGRYAGAFWEFIRTLHDYARLKVAGDFAGSVHQYLASDVAGYKCSPQRHAGTESESVLTNATWRTQRVLPVPTTAHPDGRVLMSAHFKATHADTVAPRLHYWDDIRPGEGGKIYIGYIGRHLDNTKTKSS</sequence>
<dbReference type="RefSeq" id="WP_141870701.1">
    <property type="nucleotide sequence ID" value="NZ_VFOX01000001.1"/>
</dbReference>
<name>A0A543BIH9_9MICO</name>
<dbReference type="OrthoDB" id="3246562at2"/>
<evidence type="ECO:0000256" key="1">
    <source>
        <dbReference type="SAM" id="Coils"/>
    </source>
</evidence>
<organism evidence="2 3">
    <name type="scientific">Microbacterium saperdae</name>
    <dbReference type="NCBI Taxonomy" id="69368"/>
    <lineage>
        <taxon>Bacteria</taxon>
        <taxon>Bacillati</taxon>
        <taxon>Actinomycetota</taxon>
        <taxon>Actinomycetes</taxon>
        <taxon>Micrococcales</taxon>
        <taxon>Microbacteriaceae</taxon>
        <taxon>Microbacterium</taxon>
    </lineage>
</organism>
<reference evidence="2 3" key="1">
    <citation type="submission" date="2019-06" db="EMBL/GenBank/DDBJ databases">
        <title>Sequencing the genomes of 1000 actinobacteria strains.</title>
        <authorList>
            <person name="Klenk H.-P."/>
        </authorList>
    </citation>
    <scope>NUCLEOTIDE SEQUENCE [LARGE SCALE GENOMIC DNA]</scope>
    <source>
        <strain evidence="2 3">DSM 20169</strain>
    </source>
</reference>
<comment type="caution">
    <text evidence="2">The sequence shown here is derived from an EMBL/GenBank/DDBJ whole genome shotgun (WGS) entry which is preliminary data.</text>
</comment>